<dbReference type="EMBL" id="MPUH01000249">
    <property type="protein sequence ID" value="OMJ85042.1"/>
    <property type="molecule type" value="Genomic_DNA"/>
</dbReference>
<sequence length="123" mass="14868">MWQDSRSSESNNDQTSNSRSGNQPYTSSKDSKTIKWDEEGISEHDKTRGTRMKITEPKTPYNYYNEEEDLEVQGIDDALPKLEKIKKKQQFEAKRKNHYNEYEMMRKFREHHRKEEEDEEEDD</sequence>
<feature type="region of interest" description="Disordered" evidence="1">
    <location>
        <begin position="1"/>
        <end position="54"/>
    </location>
</feature>
<dbReference type="OrthoDB" id="551302at2759"/>
<evidence type="ECO:0000256" key="1">
    <source>
        <dbReference type="SAM" id="MobiDB-lite"/>
    </source>
</evidence>
<evidence type="ECO:0008006" key="4">
    <source>
        <dbReference type="Google" id="ProtNLM"/>
    </source>
</evidence>
<evidence type="ECO:0000313" key="3">
    <source>
        <dbReference type="Proteomes" id="UP000187209"/>
    </source>
</evidence>
<dbReference type="PANTHER" id="PTHR12398:SF20">
    <property type="entry name" value="PROTEIN PHOSPHATASE 1 REGULATORY INHIBITOR SUBUNIT 2"/>
    <property type="match status" value="1"/>
</dbReference>
<organism evidence="2 3">
    <name type="scientific">Stentor coeruleus</name>
    <dbReference type="NCBI Taxonomy" id="5963"/>
    <lineage>
        <taxon>Eukaryota</taxon>
        <taxon>Sar</taxon>
        <taxon>Alveolata</taxon>
        <taxon>Ciliophora</taxon>
        <taxon>Postciliodesmatophora</taxon>
        <taxon>Heterotrichea</taxon>
        <taxon>Heterotrichida</taxon>
        <taxon>Stentoridae</taxon>
        <taxon>Stentor</taxon>
    </lineage>
</organism>
<dbReference type="AlphaFoldDB" id="A0A1R2C7P4"/>
<keyword evidence="3" id="KW-1185">Reference proteome</keyword>
<dbReference type="InterPro" id="IPR007062">
    <property type="entry name" value="PPI-2"/>
</dbReference>
<name>A0A1R2C7P4_9CILI</name>
<dbReference type="GO" id="GO:0004864">
    <property type="term" value="F:protein phosphatase inhibitor activity"/>
    <property type="evidence" value="ECO:0007669"/>
    <property type="project" value="InterPro"/>
</dbReference>
<protein>
    <recommendedName>
        <fullName evidence="4">Protein phosphatase inhibitor 2</fullName>
    </recommendedName>
</protein>
<dbReference type="Pfam" id="PF04979">
    <property type="entry name" value="IPP-2"/>
    <property type="match status" value="1"/>
</dbReference>
<proteinExistence type="predicted"/>
<dbReference type="GO" id="GO:0009966">
    <property type="term" value="P:regulation of signal transduction"/>
    <property type="evidence" value="ECO:0007669"/>
    <property type="project" value="InterPro"/>
</dbReference>
<feature type="compositionally biased region" description="Basic and acidic residues" evidence="1">
    <location>
        <begin position="29"/>
        <end position="54"/>
    </location>
</feature>
<gene>
    <name evidence="2" type="ORF">SteCoe_13695</name>
</gene>
<comment type="caution">
    <text evidence="2">The sequence shown here is derived from an EMBL/GenBank/DDBJ whole genome shotgun (WGS) entry which is preliminary data.</text>
</comment>
<evidence type="ECO:0000313" key="2">
    <source>
        <dbReference type="EMBL" id="OMJ85042.1"/>
    </source>
</evidence>
<reference evidence="2 3" key="1">
    <citation type="submission" date="2016-11" db="EMBL/GenBank/DDBJ databases">
        <title>The macronuclear genome of Stentor coeruleus: a giant cell with tiny introns.</title>
        <authorList>
            <person name="Slabodnick M."/>
            <person name="Ruby J.G."/>
            <person name="Reiff S.B."/>
            <person name="Swart E.C."/>
            <person name="Gosai S."/>
            <person name="Prabakaran S."/>
            <person name="Witkowska E."/>
            <person name="Larue G.E."/>
            <person name="Fisher S."/>
            <person name="Freeman R.M."/>
            <person name="Gunawardena J."/>
            <person name="Chu W."/>
            <person name="Stover N.A."/>
            <person name="Gregory B.D."/>
            <person name="Nowacki M."/>
            <person name="Derisi J."/>
            <person name="Roy S.W."/>
            <person name="Marshall W.F."/>
            <person name="Sood P."/>
        </authorList>
    </citation>
    <scope>NUCLEOTIDE SEQUENCE [LARGE SCALE GENOMIC DNA]</scope>
    <source>
        <strain evidence="2">WM001</strain>
    </source>
</reference>
<dbReference type="Gene3D" id="6.10.250.1050">
    <property type="match status" value="1"/>
</dbReference>
<dbReference type="Proteomes" id="UP000187209">
    <property type="component" value="Unassembled WGS sequence"/>
</dbReference>
<feature type="compositionally biased region" description="Polar residues" evidence="1">
    <location>
        <begin position="1"/>
        <end position="28"/>
    </location>
</feature>
<dbReference type="PANTHER" id="PTHR12398">
    <property type="entry name" value="PROTEIN PHOSPHATASE INHIBITOR"/>
    <property type="match status" value="1"/>
</dbReference>
<accession>A0A1R2C7P4</accession>